<protein>
    <submittedName>
        <fullName evidence="1">Spore maturation protein CgeB</fullName>
    </submittedName>
</protein>
<dbReference type="RefSeq" id="WP_182533910.1">
    <property type="nucleotide sequence ID" value="NZ_JACJIP010000001.1"/>
</dbReference>
<keyword evidence="2" id="KW-1185">Reference proteome</keyword>
<dbReference type="AlphaFoldDB" id="A0A7W3XPQ1"/>
<evidence type="ECO:0000313" key="2">
    <source>
        <dbReference type="Proteomes" id="UP000567067"/>
    </source>
</evidence>
<dbReference type="Gene3D" id="1.25.10.10">
    <property type="entry name" value="Leucine-rich Repeat Variant"/>
    <property type="match status" value="1"/>
</dbReference>
<gene>
    <name evidence="1" type="ORF">FHR92_000205</name>
</gene>
<dbReference type="InterPro" id="IPR016024">
    <property type="entry name" value="ARM-type_fold"/>
</dbReference>
<comment type="caution">
    <text evidence="1">The sequence shown here is derived from an EMBL/GenBank/DDBJ whole genome shotgun (WGS) entry which is preliminary data.</text>
</comment>
<evidence type="ECO:0000313" key="1">
    <source>
        <dbReference type="EMBL" id="MBA9083762.1"/>
    </source>
</evidence>
<sequence>MIEKLACSLGRNDEEPNIELATLLCKNRDTEGIREIVDGLNGKDKAIANDCIKVLYEIGNNKPELIANYVSDFISHLRSKNNRLAWGSMTALATITDLKPSEVYEKLDAVRKAYETGSVITIDNSMTVFSKLCKGDLIASQLKRIEKLMHKVKDLKEMN</sequence>
<reference evidence="1 2" key="1">
    <citation type="submission" date="2020-08" db="EMBL/GenBank/DDBJ databases">
        <title>Genomic Encyclopedia of Type Strains, Phase III (KMG-III): the genomes of soil and plant-associated and newly described type strains.</title>
        <authorList>
            <person name="Whitman W."/>
        </authorList>
    </citation>
    <scope>NUCLEOTIDE SEQUENCE [LARGE SCALE GENOMIC DNA]</scope>
    <source>
        <strain evidence="1 2">CECT 8693</strain>
    </source>
</reference>
<name>A0A7W3XPQ1_9BACL</name>
<dbReference type="InterPro" id="IPR011989">
    <property type="entry name" value="ARM-like"/>
</dbReference>
<dbReference type="SUPFAM" id="SSF48371">
    <property type="entry name" value="ARM repeat"/>
    <property type="match status" value="1"/>
</dbReference>
<dbReference type="EMBL" id="JACJIP010000001">
    <property type="protein sequence ID" value="MBA9083762.1"/>
    <property type="molecule type" value="Genomic_DNA"/>
</dbReference>
<accession>A0A7W3XPQ1</accession>
<proteinExistence type="predicted"/>
<organism evidence="1 2">
    <name type="scientific">Fontibacillus solani</name>
    <dbReference type="NCBI Taxonomy" id="1572857"/>
    <lineage>
        <taxon>Bacteria</taxon>
        <taxon>Bacillati</taxon>
        <taxon>Bacillota</taxon>
        <taxon>Bacilli</taxon>
        <taxon>Bacillales</taxon>
        <taxon>Paenibacillaceae</taxon>
        <taxon>Fontibacillus</taxon>
    </lineage>
</organism>
<dbReference type="Proteomes" id="UP000567067">
    <property type="component" value="Unassembled WGS sequence"/>
</dbReference>